<feature type="transmembrane region" description="Helical" evidence="1">
    <location>
        <begin position="20"/>
        <end position="38"/>
    </location>
</feature>
<evidence type="ECO:0000313" key="2">
    <source>
        <dbReference type="EMBL" id="KQK32009.1"/>
    </source>
</evidence>
<dbReference type="EMBL" id="LMAR01000009">
    <property type="protein sequence ID" value="KQK32009.1"/>
    <property type="molecule type" value="Genomic_DNA"/>
</dbReference>
<comment type="caution">
    <text evidence="2">The sequence shown here is derived from an EMBL/GenBank/DDBJ whole genome shotgun (WGS) entry which is preliminary data.</text>
</comment>
<keyword evidence="1" id="KW-0812">Transmembrane</keyword>
<evidence type="ECO:0000313" key="3">
    <source>
        <dbReference type="Proteomes" id="UP000051562"/>
    </source>
</evidence>
<feature type="transmembrane region" description="Helical" evidence="1">
    <location>
        <begin position="205"/>
        <end position="228"/>
    </location>
</feature>
<feature type="transmembrane region" description="Helical" evidence="1">
    <location>
        <begin position="363"/>
        <end position="381"/>
    </location>
</feature>
<dbReference type="STRING" id="53254.SAMN05660750_00341"/>
<reference evidence="2 3" key="1">
    <citation type="submission" date="2015-10" db="EMBL/GenBank/DDBJ databases">
        <title>Draft genome of Bosea thiooxidans.</title>
        <authorList>
            <person name="Wang X."/>
        </authorList>
    </citation>
    <scope>NUCLEOTIDE SEQUENCE [LARGE SCALE GENOMIC DNA]</scope>
    <source>
        <strain evidence="2 3">CGMCC 9174</strain>
    </source>
</reference>
<feature type="transmembrane region" description="Helical" evidence="1">
    <location>
        <begin position="339"/>
        <end position="357"/>
    </location>
</feature>
<feature type="transmembrane region" description="Helical" evidence="1">
    <location>
        <begin position="240"/>
        <end position="257"/>
    </location>
</feature>
<dbReference type="AlphaFoldDB" id="A0A0Q3M881"/>
<dbReference type="Proteomes" id="UP000051562">
    <property type="component" value="Unassembled WGS sequence"/>
</dbReference>
<gene>
    <name evidence="2" type="ORF">ARD30_08425</name>
</gene>
<dbReference type="RefSeq" id="WP_055726717.1">
    <property type="nucleotide sequence ID" value="NZ_LMAR01000009.1"/>
</dbReference>
<accession>A0A0Q3M881</accession>
<keyword evidence="3" id="KW-1185">Reference proteome</keyword>
<keyword evidence="1" id="KW-0472">Membrane</keyword>
<feature type="transmembrane region" description="Helical" evidence="1">
    <location>
        <begin position="311"/>
        <end position="327"/>
    </location>
</feature>
<name>A0A0Q3M881_9HYPH</name>
<protein>
    <recommendedName>
        <fullName evidence="4">Glycosyltransferase RgtA/B/C/D-like domain-containing protein</fullName>
    </recommendedName>
</protein>
<proteinExistence type="predicted"/>
<sequence length="388" mass="41468">MTADLARFSRAASLLSSRGLAWVATLAVALLFMGGALLRPENNFDAITYAALAKQFRGEAGHAAAYEEMRVAAGPEAFGKLVGGPYGARMASDEAYFQANLPFYASKPLYIAAVSLLGRLTGSDLLAMSLVSAAATAIAIVLSFFLGTRLLPPQALLAVPLAWFVAAGLKTATLRTPDALAIMFQITFVLAWLNDRSDWRRTLVLTLLAVAWVATRSNAILLLVFLLAAEWLYAGGRRQLLPALFVAAAAVATYLLVGRLSGNLGHVVLFNFAFVDQPDAMKFPNFAISAVGYAKAVIYGLFEAATNHPEFLLTIVVLACLGAADLGRPKAVSALEARIRALAPAMLVTMIVHFLLYPAAWERLFVGFYVVTVLLVARWAATVSGRAP</sequence>
<organism evidence="2 3">
    <name type="scientific">Bosea thiooxidans</name>
    <dbReference type="NCBI Taxonomy" id="53254"/>
    <lineage>
        <taxon>Bacteria</taxon>
        <taxon>Pseudomonadati</taxon>
        <taxon>Pseudomonadota</taxon>
        <taxon>Alphaproteobacteria</taxon>
        <taxon>Hyphomicrobiales</taxon>
        <taxon>Boseaceae</taxon>
        <taxon>Bosea</taxon>
    </lineage>
</organism>
<feature type="transmembrane region" description="Helical" evidence="1">
    <location>
        <begin position="125"/>
        <end position="145"/>
    </location>
</feature>
<keyword evidence="1" id="KW-1133">Transmembrane helix</keyword>
<feature type="transmembrane region" description="Helical" evidence="1">
    <location>
        <begin position="176"/>
        <end position="193"/>
    </location>
</feature>
<evidence type="ECO:0000256" key="1">
    <source>
        <dbReference type="SAM" id="Phobius"/>
    </source>
</evidence>
<evidence type="ECO:0008006" key="4">
    <source>
        <dbReference type="Google" id="ProtNLM"/>
    </source>
</evidence>